<proteinExistence type="predicted"/>
<comment type="caution">
    <text evidence="4">The sequence shown here is derived from an EMBL/GenBank/DDBJ whole genome shotgun (WGS) entry which is preliminary data.</text>
</comment>
<evidence type="ECO:0000256" key="1">
    <source>
        <dbReference type="PROSITE-ProRule" id="PRU00047"/>
    </source>
</evidence>
<feature type="domain" description="CCHC-type" evidence="3">
    <location>
        <begin position="305"/>
        <end position="319"/>
    </location>
</feature>
<keyword evidence="5" id="KW-1185">Reference proteome</keyword>
<gene>
    <name evidence="4" type="ORF">Tco_0857672</name>
</gene>
<feature type="coiled-coil region" evidence="2">
    <location>
        <begin position="440"/>
        <end position="474"/>
    </location>
</feature>
<reference evidence="4" key="2">
    <citation type="submission" date="2022-01" db="EMBL/GenBank/DDBJ databases">
        <authorList>
            <person name="Yamashiro T."/>
            <person name="Shiraishi A."/>
            <person name="Satake H."/>
            <person name="Nakayama K."/>
        </authorList>
    </citation>
    <scope>NUCLEOTIDE SEQUENCE</scope>
</reference>
<dbReference type="InterPro" id="IPR001878">
    <property type="entry name" value="Znf_CCHC"/>
</dbReference>
<evidence type="ECO:0000256" key="2">
    <source>
        <dbReference type="SAM" id="Coils"/>
    </source>
</evidence>
<dbReference type="Gene3D" id="4.10.60.10">
    <property type="entry name" value="Zinc finger, CCHC-type"/>
    <property type="match status" value="1"/>
</dbReference>
<dbReference type="PANTHER" id="PTHR35317">
    <property type="entry name" value="OS04G0629600 PROTEIN"/>
    <property type="match status" value="1"/>
</dbReference>
<organism evidence="4 5">
    <name type="scientific">Tanacetum coccineum</name>
    <dbReference type="NCBI Taxonomy" id="301880"/>
    <lineage>
        <taxon>Eukaryota</taxon>
        <taxon>Viridiplantae</taxon>
        <taxon>Streptophyta</taxon>
        <taxon>Embryophyta</taxon>
        <taxon>Tracheophyta</taxon>
        <taxon>Spermatophyta</taxon>
        <taxon>Magnoliopsida</taxon>
        <taxon>eudicotyledons</taxon>
        <taxon>Gunneridae</taxon>
        <taxon>Pentapetalae</taxon>
        <taxon>asterids</taxon>
        <taxon>campanulids</taxon>
        <taxon>Asterales</taxon>
        <taxon>Asteraceae</taxon>
        <taxon>Asteroideae</taxon>
        <taxon>Anthemideae</taxon>
        <taxon>Anthemidinae</taxon>
        <taxon>Tanacetum</taxon>
    </lineage>
</organism>
<dbReference type="PROSITE" id="PS50158">
    <property type="entry name" value="ZF_CCHC"/>
    <property type="match status" value="1"/>
</dbReference>
<keyword evidence="2" id="KW-0175">Coiled coil</keyword>
<accession>A0ABQ5B790</accession>
<dbReference type="EMBL" id="BQNB010013002">
    <property type="protein sequence ID" value="GJT10630.1"/>
    <property type="molecule type" value="Genomic_DNA"/>
</dbReference>
<evidence type="ECO:0000313" key="5">
    <source>
        <dbReference type="Proteomes" id="UP001151760"/>
    </source>
</evidence>
<name>A0ABQ5B790_9ASTR</name>
<dbReference type="Proteomes" id="UP001151760">
    <property type="component" value="Unassembled WGS sequence"/>
</dbReference>
<dbReference type="Pfam" id="PF14223">
    <property type="entry name" value="Retrotran_gag_2"/>
    <property type="match status" value="1"/>
</dbReference>
<evidence type="ECO:0000313" key="4">
    <source>
        <dbReference type="EMBL" id="GJT10630.1"/>
    </source>
</evidence>
<protein>
    <submittedName>
        <fullName evidence="4">Ribonuclease H-like domain-containing protein</fullName>
    </submittedName>
</protein>
<evidence type="ECO:0000259" key="3">
    <source>
        <dbReference type="PROSITE" id="PS50158"/>
    </source>
</evidence>
<reference evidence="4" key="1">
    <citation type="journal article" date="2022" name="Int. J. Mol. Sci.">
        <title>Draft Genome of Tanacetum Coccineum: Genomic Comparison of Closely Related Tanacetum-Family Plants.</title>
        <authorList>
            <person name="Yamashiro T."/>
            <person name="Shiraishi A."/>
            <person name="Nakayama K."/>
            <person name="Satake H."/>
        </authorList>
    </citation>
    <scope>NUCLEOTIDE SEQUENCE</scope>
</reference>
<keyword evidence="1" id="KW-0479">Metal-binding</keyword>
<keyword evidence="1" id="KW-0863">Zinc-finger</keyword>
<dbReference type="SUPFAM" id="SSF57756">
    <property type="entry name" value="Retrovirus zinc finger-like domains"/>
    <property type="match status" value="1"/>
</dbReference>
<dbReference type="SMART" id="SM00343">
    <property type="entry name" value="ZnF_C2HC"/>
    <property type="match status" value="1"/>
</dbReference>
<keyword evidence="1" id="KW-0862">Zinc</keyword>
<dbReference type="InterPro" id="IPR036875">
    <property type="entry name" value="Znf_CCHC_sf"/>
</dbReference>
<sequence>MTDYSLWEIILNGDAPLPTRIVDGIQQPMPLTSAEQKVQRRNELKARGTLLMTLPDKHQLKFSIHKYAKSLMQAITKRFGGNTETKKVQKTLLKQEYENFHGSKSENLDQIHDRLQKIISQLEIHGETISQEDANLKFLRSLPFEWKTHTLIWRNRTDLDTLGLDDLFNNLKIYEAEIKGSSSTSQSPQNVAFMSLNNTSSTNETVNTAHTVNTASSQAHPSNLPNVDNLGNAVIYSFFASQSSIPMLDNEDLKQIYPDDLEAMDLKWQMAMLTMRARRFLKNTGRNLGVNGSNTIGFDKTKVECYNCHRRGHFARECRAPRIQDSRKRETTRRTIPVETTTSNALVSQCDSLAYDWSDQEEEPPTNFALMTYSSSGSSNSSRSDSEVSTCSTECSKTYITLKEHYDTLITEFKKSQLNVAAYKTGLESKEARIVRDIIIAKLKERCEKAEKERDELKLTLEKFENSSKNLDRLLGNQITKKNKFGLGFNNLESGESQSESKEPSQVKDKIEEGYHVVPPPYTGNFMPPKPDLVFAEIDENISSKSTPTEVQVSMSKPKFSDEPIIEEWVSDSESEDEIESISKLRKPSFAKIDFVKSVKHENLLGNLLRKKRSLGNQNTLGKIVKVLEIIKVIGTI</sequence>
<dbReference type="PANTHER" id="PTHR35317:SF23">
    <property type="entry name" value="OS04G0629600 PROTEIN"/>
    <property type="match status" value="1"/>
</dbReference>